<accession>A0A8S9L3Q6</accession>
<dbReference type="EMBL" id="QGKY02000094">
    <property type="protein sequence ID" value="KAF2602690.1"/>
    <property type="molecule type" value="Genomic_DNA"/>
</dbReference>
<gene>
    <name evidence="1" type="ORF">F2Q70_00028540</name>
</gene>
<proteinExistence type="predicted"/>
<protein>
    <submittedName>
        <fullName evidence="1">Uncharacterized protein</fullName>
    </submittedName>
</protein>
<dbReference type="AlphaFoldDB" id="A0A8S9L3Q6"/>
<sequence length="211" mass="23942">MAQNGVVGEYLVGRQIGSAHPKFNPFSLKSKLLRHLLSLINVIEIESVRDSIFVEIITAKNLLPDIVEPTSEWIARVQQQLHCRTRDLLSDSEAVLLFRRLSLLKNLPRVSNLVWNTMMPDAMQTIFEAALDPGKLGGVNEVMEEDIENAGNQYSKAVRLLVFLLVEAPMLILNPPSSLTNSDRYRLSRRLKPSCNHKEEAQVLRCHHQPR</sequence>
<organism evidence="1">
    <name type="scientific">Brassica cretica</name>
    <name type="common">Mustard</name>
    <dbReference type="NCBI Taxonomy" id="69181"/>
    <lineage>
        <taxon>Eukaryota</taxon>
        <taxon>Viridiplantae</taxon>
        <taxon>Streptophyta</taxon>
        <taxon>Embryophyta</taxon>
        <taxon>Tracheophyta</taxon>
        <taxon>Spermatophyta</taxon>
        <taxon>Magnoliopsida</taxon>
        <taxon>eudicotyledons</taxon>
        <taxon>Gunneridae</taxon>
        <taxon>Pentapetalae</taxon>
        <taxon>rosids</taxon>
        <taxon>malvids</taxon>
        <taxon>Brassicales</taxon>
        <taxon>Brassicaceae</taxon>
        <taxon>Brassiceae</taxon>
        <taxon>Brassica</taxon>
    </lineage>
</organism>
<comment type="caution">
    <text evidence="1">The sequence shown here is derived from an EMBL/GenBank/DDBJ whole genome shotgun (WGS) entry which is preliminary data.</text>
</comment>
<evidence type="ECO:0000313" key="1">
    <source>
        <dbReference type="EMBL" id="KAF2602690.1"/>
    </source>
</evidence>
<name>A0A8S9L3Q6_BRACR</name>
<reference evidence="1" key="1">
    <citation type="submission" date="2019-12" db="EMBL/GenBank/DDBJ databases">
        <title>Genome sequencing and annotation of Brassica cretica.</title>
        <authorList>
            <person name="Studholme D.J."/>
            <person name="Sarris P.F."/>
        </authorList>
    </citation>
    <scope>NUCLEOTIDE SEQUENCE</scope>
    <source>
        <strain evidence="1">PFS-102/07</strain>
        <tissue evidence="1">Leaf</tissue>
    </source>
</reference>